<feature type="transmembrane region" description="Helical" evidence="11">
    <location>
        <begin position="422"/>
        <end position="443"/>
    </location>
</feature>
<protein>
    <recommendedName>
        <fullName evidence="9">Flagellar M-ring protein</fullName>
    </recommendedName>
</protein>
<dbReference type="Pfam" id="PF01514">
    <property type="entry name" value="YscJ_FliF"/>
    <property type="match status" value="1"/>
</dbReference>
<keyword evidence="14" id="KW-0966">Cell projection</keyword>
<dbReference type="GO" id="GO:0003774">
    <property type="term" value="F:cytoskeletal motor activity"/>
    <property type="evidence" value="ECO:0007669"/>
    <property type="project" value="InterPro"/>
</dbReference>
<keyword evidence="14" id="KW-0969">Cilium</keyword>
<dbReference type="InterPro" id="IPR000067">
    <property type="entry name" value="FlgMring_FliF"/>
</dbReference>
<sequence length="534" mass="58979">MNFSLAEIIKSVRGFWEKLSKPQRVILIAAPLVVLTALTILIVWASTPSYAVLFSKLSSTEAGAITTKLKDLNYSYKLEESGATIQVPESQLAQIRLDLANAGLPQKSTFSFENLNEVHLGETDKDRQLRYVLGLQNELETTIQTMDGIEYARVHIVIPEQSLFTEKQTESTAAVTVKKNPGTELSADQVRAIANLLVYSVEGLQIEKVTIVDTNGNVLSDELGKDKTNRMSVTDLQLQQSVENNIQKSVQTMLDKAFGAGKTIVRTNAALNFDQQKITSQTHTDGAIESRQETSERVSDGQTTGGVPGTETNIPTYPADEQTDQGTISEKYTSTENYQPNVVQEETVVSPGQIKRLTISVMADTDSITAQQLSNIEAIVASAAGVDQNRGDVIQVAGLPFDKTTTLQEQAEAEIAERNAKILQYAEIGVAVLAILLVAVILLRNRRARRRMSGEEQVLATAEDMTLLTVEEAERMLADQLDAERQAELRIAKKKVKSPDEIEREKIRKEVEKYSNENPSEVARLVRTWLAEEQ</sequence>
<dbReference type="InterPro" id="IPR013556">
    <property type="entry name" value="Flag_M-ring_C"/>
</dbReference>
<evidence type="ECO:0000256" key="1">
    <source>
        <dbReference type="ARBA" id="ARBA00004117"/>
    </source>
</evidence>
<proteinExistence type="inferred from homology"/>
<keyword evidence="7 11" id="KW-0472">Membrane</keyword>
<feature type="domain" description="Flagellar M-ring N-terminal" evidence="12">
    <location>
        <begin position="46"/>
        <end position="220"/>
    </location>
</feature>
<keyword evidence="6 11" id="KW-1133">Transmembrane helix</keyword>
<dbReference type="Pfam" id="PF08345">
    <property type="entry name" value="YscJ_FliF_C"/>
    <property type="match status" value="1"/>
</dbReference>
<dbReference type="PANTHER" id="PTHR30046">
    <property type="entry name" value="FLAGELLAR M-RING PROTEIN"/>
    <property type="match status" value="1"/>
</dbReference>
<dbReference type="PRINTS" id="PR01009">
    <property type="entry name" value="FLGMRINGFLIF"/>
</dbReference>
<evidence type="ECO:0000256" key="6">
    <source>
        <dbReference type="ARBA" id="ARBA00022989"/>
    </source>
</evidence>
<dbReference type="InterPro" id="IPR006182">
    <property type="entry name" value="FliF_N_dom"/>
</dbReference>
<dbReference type="Gene3D" id="3.30.300.30">
    <property type="match status" value="1"/>
</dbReference>
<feature type="domain" description="Flagellar M-ring C-terminal" evidence="13">
    <location>
        <begin position="254"/>
        <end position="401"/>
    </location>
</feature>
<dbReference type="PIRSF" id="PIRSF004862">
    <property type="entry name" value="FliF"/>
    <property type="match status" value="1"/>
</dbReference>
<evidence type="ECO:0000256" key="8">
    <source>
        <dbReference type="ARBA" id="ARBA00023143"/>
    </source>
</evidence>
<dbReference type="PANTHER" id="PTHR30046:SF0">
    <property type="entry name" value="FLAGELLAR M-RING PROTEIN"/>
    <property type="match status" value="1"/>
</dbReference>
<evidence type="ECO:0000313" key="14">
    <source>
        <dbReference type="EMBL" id="ADY54958.1"/>
    </source>
</evidence>
<keyword evidence="5 11" id="KW-0812">Transmembrane</keyword>
<keyword evidence="14" id="KW-0282">Flagellum</keyword>
<feature type="compositionally biased region" description="Basic and acidic residues" evidence="10">
    <location>
        <begin position="286"/>
        <end position="299"/>
    </location>
</feature>
<reference evidence="14 15" key="1">
    <citation type="journal article" date="2011" name="Stand. Genomic Sci.">
        <title>Complete genome sequence of Syntrophobotulus glycolicus type strain (FlGlyR).</title>
        <authorList>
            <person name="Han C."/>
            <person name="Mwirichia R."/>
            <person name="Chertkov O."/>
            <person name="Held B."/>
            <person name="Lapidus A."/>
            <person name="Nolan M."/>
            <person name="Lucas S."/>
            <person name="Hammon N."/>
            <person name="Deshpande S."/>
            <person name="Cheng J.F."/>
            <person name="Tapia R."/>
            <person name="Goodwin L."/>
            <person name="Pitluck S."/>
            <person name="Huntemann M."/>
            <person name="Liolios K."/>
            <person name="Ivanova N."/>
            <person name="Pagani I."/>
            <person name="Mavromatis K."/>
            <person name="Ovchinikova G."/>
            <person name="Pati A."/>
            <person name="Chen A."/>
            <person name="Palaniappan K."/>
            <person name="Land M."/>
            <person name="Hauser L."/>
            <person name="Brambilla E.M."/>
            <person name="Rohde M."/>
            <person name="Spring S."/>
            <person name="Sikorski J."/>
            <person name="Goker M."/>
            <person name="Woyke T."/>
            <person name="Bristow J."/>
            <person name="Eisen J.A."/>
            <person name="Markowitz V."/>
            <person name="Hugenholtz P."/>
            <person name="Kyrpides N.C."/>
            <person name="Klenk H.P."/>
            <person name="Detter J.C."/>
        </authorList>
    </citation>
    <scope>NUCLEOTIDE SEQUENCE [LARGE SCALE GENOMIC DNA]</scope>
    <source>
        <strain evidence="15">DSM 8271 / FlGlyR</strain>
    </source>
</reference>
<reference evidence="15" key="2">
    <citation type="submission" date="2011-02" db="EMBL/GenBank/DDBJ databases">
        <title>The complete genome of Syntrophobotulus glycolicus DSM 8271.</title>
        <authorList>
            <person name="Lucas S."/>
            <person name="Copeland A."/>
            <person name="Lapidus A."/>
            <person name="Bruce D."/>
            <person name="Goodwin L."/>
            <person name="Pitluck S."/>
            <person name="Kyrpides N."/>
            <person name="Mavromatis K."/>
            <person name="Pagani I."/>
            <person name="Ivanova N."/>
            <person name="Mikhailova N."/>
            <person name="Chertkov O."/>
            <person name="Held B."/>
            <person name="Detter J.C."/>
            <person name="Tapia R."/>
            <person name="Han C."/>
            <person name="Land M."/>
            <person name="Hauser L."/>
            <person name="Markowitz V."/>
            <person name="Cheng J.-F."/>
            <person name="Hugenholtz P."/>
            <person name="Woyke T."/>
            <person name="Wu D."/>
            <person name="Spring S."/>
            <person name="Schroeder M."/>
            <person name="Brambilla E."/>
            <person name="Klenk H.-P."/>
            <person name="Eisen J.A."/>
        </authorList>
    </citation>
    <scope>NUCLEOTIDE SEQUENCE [LARGE SCALE GENOMIC DNA]</scope>
    <source>
        <strain evidence="15">DSM 8271 / FlGlyR</strain>
    </source>
</reference>
<keyword evidence="15" id="KW-1185">Reference proteome</keyword>
<dbReference type="GO" id="GO:0009431">
    <property type="term" value="C:bacterial-type flagellum basal body, MS ring"/>
    <property type="evidence" value="ECO:0007669"/>
    <property type="project" value="InterPro"/>
</dbReference>
<evidence type="ECO:0000256" key="11">
    <source>
        <dbReference type="SAM" id="Phobius"/>
    </source>
</evidence>
<dbReference type="Proteomes" id="UP000007488">
    <property type="component" value="Chromosome"/>
</dbReference>
<dbReference type="GO" id="GO:0071973">
    <property type="term" value="P:bacterial-type flagellum-dependent cell motility"/>
    <property type="evidence" value="ECO:0007669"/>
    <property type="project" value="InterPro"/>
</dbReference>
<dbReference type="eggNOG" id="COG1766">
    <property type="taxonomic scope" value="Bacteria"/>
</dbReference>
<feature type="region of interest" description="Disordered" evidence="10">
    <location>
        <begin position="277"/>
        <end position="325"/>
    </location>
</feature>
<evidence type="ECO:0000256" key="9">
    <source>
        <dbReference type="PIRNR" id="PIRNR004862"/>
    </source>
</evidence>
<keyword evidence="4" id="KW-1003">Cell membrane</keyword>
<dbReference type="RefSeq" id="WP_013623829.1">
    <property type="nucleotide sequence ID" value="NC_015172.1"/>
</dbReference>
<evidence type="ECO:0000256" key="4">
    <source>
        <dbReference type="ARBA" id="ARBA00022475"/>
    </source>
</evidence>
<keyword evidence="8 9" id="KW-0975">Bacterial flagellum</keyword>
<comment type="similarity">
    <text evidence="3 9">Belongs to the FliF family.</text>
</comment>
<dbReference type="HOGENOM" id="CLU_028108_2_0_9"/>
<evidence type="ECO:0000256" key="5">
    <source>
        <dbReference type="ARBA" id="ARBA00022692"/>
    </source>
</evidence>
<evidence type="ECO:0000259" key="13">
    <source>
        <dbReference type="Pfam" id="PF08345"/>
    </source>
</evidence>
<evidence type="ECO:0000259" key="12">
    <source>
        <dbReference type="Pfam" id="PF01514"/>
    </source>
</evidence>
<evidence type="ECO:0000256" key="10">
    <source>
        <dbReference type="SAM" id="MobiDB-lite"/>
    </source>
</evidence>
<dbReference type="AlphaFoldDB" id="F0SZF3"/>
<evidence type="ECO:0000256" key="7">
    <source>
        <dbReference type="ARBA" id="ARBA00023136"/>
    </source>
</evidence>
<evidence type="ECO:0000256" key="3">
    <source>
        <dbReference type="ARBA" id="ARBA00007971"/>
    </source>
</evidence>
<dbReference type="KEGG" id="sgy:Sgly_0595"/>
<dbReference type="InterPro" id="IPR043427">
    <property type="entry name" value="YscJ/FliF"/>
</dbReference>
<dbReference type="OrthoDB" id="9807026at2"/>
<evidence type="ECO:0000256" key="2">
    <source>
        <dbReference type="ARBA" id="ARBA00004651"/>
    </source>
</evidence>
<comment type="subcellular location">
    <subcellularLocation>
        <location evidence="1 9">Bacterial flagellum basal body</location>
    </subcellularLocation>
    <subcellularLocation>
        <location evidence="2">Cell membrane</location>
        <topology evidence="2">Multi-pass membrane protein</topology>
    </subcellularLocation>
</comment>
<comment type="function">
    <text evidence="9">The M ring may be actively involved in energy transduction.</text>
</comment>
<accession>F0SZF3</accession>
<gene>
    <name evidence="14" type="ordered locus">Sgly_0595</name>
</gene>
<dbReference type="InterPro" id="IPR045851">
    <property type="entry name" value="AMP-bd_C_sf"/>
</dbReference>
<dbReference type="STRING" id="645991.Sgly_0595"/>
<name>F0SZF3_SYNGF</name>
<organism evidence="14 15">
    <name type="scientific">Syntrophobotulus glycolicus (strain DSM 8271 / FlGlyR)</name>
    <dbReference type="NCBI Taxonomy" id="645991"/>
    <lineage>
        <taxon>Bacteria</taxon>
        <taxon>Bacillati</taxon>
        <taxon>Bacillota</taxon>
        <taxon>Clostridia</taxon>
        <taxon>Eubacteriales</taxon>
        <taxon>Desulfitobacteriaceae</taxon>
        <taxon>Syntrophobotulus</taxon>
    </lineage>
</organism>
<dbReference type="NCBIfam" id="TIGR00206">
    <property type="entry name" value="fliF"/>
    <property type="match status" value="1"/>
</dbReference>
<dbReference type="EMBL" id="CP002547">
    <property type="protein sequence ID" value="ADY54958.1"/>
    <property type="molecule type" value="Genomic_DNA"/>
</dbReference>
<evidence type="ECO:0000313" key="15">
    <source>
        <dbReference type="Proteomes" id="UP000007488"/>
    </source>
</evidence>
<feature type="transmembrane region" description="Helical" evidence="11">
    <location>
        <begin position="25"/>
        <end position="45"/>
    </location>
</feature>
<dbReference type="GO" id="GO:0005886">
    <property type="term" value="C:plasma membrane"/>
    <property type="evidence" value="ECO:0007669"/>
    <property type="project" value="UniProtKB-SubCell"/>
</dbReference>